<reference evidence="2" key="1">
    <citation type="submission" date="2025-08" db="UniProtKB">
        <authorList>
            <consortium name="Ensembl"/>
        </authorList>
    </citation>
    <scope>IDENTIFICATION</scope>
</reference>
<dbReference type="AlphaFoldDB" id="A0A8C8SDF0"/>
<dbReference type="GO" id="GO:0005737">
    <property type="term" value="C:cytoplasm"/>
    <property type="evidence" value="ECO:0007669"/>
    <property type="project" value="TreeGrafter"/>
</dbReference>
<feature type="region of interest" description="Disordered" evidence="1">
    <location>
        <begin position="305"/>
        <end position="334"/>
    </location>
</feature>
<accession>A0A8C8SDF0</accession>
<dbReference type="PANTHER" id="PTHR13924">
    <property type="entry name" value="TRANSFORMING ACIDIC COILED-COIL CONTAINING PROTEIN 1/2"/>
    <property type="match status" value="1"/>
</dbReference>
<organism evidence="2 3">
    <name type="scientific">Pelusios castaneus</name>
    <name type="common">West African mud turtle</name>
    <dbReference type="NCBI Taxonomy" id="367368"/>
    <lineage>
        <taxon>Eukaryota</taxon>
        <taxon>Metazoa</taxon>
        <taxon>Chordata</taxon>
        <taxon>Craniata</taxon>
        <taxon>Vertebrata</taxon>
        <taxon>Euteleostomi</taxon>
        <taxon>Archelosauria</taxon>
        <taxon>Testudinata</taxon>
        <taxon>Testudines</taxon>
        <taxon>Pleurodira</taxon>
        <taxon>Pelomedusidae</taxon>
        <taxon>Pelusios</taxon>
    </lineage>
</organism>
<feature type="compositionally biased region" description="Polar residues" evidence="1">
    <location>
        <begin position="87"/>
        <end position="109"/>
    </location>
</feature>
<proteinExistence type="predicted"/>
<evidence type="ECO:0000313" key="2">
    <source>
        <dbReference type="Ensembl" id="ENSPCEP00000017435.1"/>
    </source>
</evidence>
<evidence type="ECO:0000313" key="3">
    <source>
        <dbReference type="Proteomes" id="UP000694393"/>
    </source>
</evidence>
<reference evidence="2" key="2">
    <citation type="submission" date="2025-09" db="UniProtKB">
        <authorList>
            <consortium name="Ensembl"/>
        </authorList>
    </citation>
    <scope>IDENTIFICATION</scope>
</reference>
<name>A0A8C8SDF0_9SAUR</name>
<feature type="compositionally biased region" description="Basic residues" evidence="1">
    <location>
        <begin position="32"/>
        <end position="45"/>
    </location>
</feature>
<evidence type="ECO:0000256" key="1">
    <source>
        <dbReference type="SAM" id="MobiDB-lite"/>
    </source>
</evidence>
<feature type="compositionally biased region" description="Basic residues" evidence="1">
    <location>
        <begin position="140"/>
        <end position="156"/>
    </location>
</feature>
<feature type="region of interest" description="Disordered" evidence="1">
    <location>
        <begin position="187"/>
        <end position="263"/>
    </location>
</feature>
<protein>
    <submittedName>
        <fullName evidence="2">Uncharacterized protein</fullName>
    </submittedName>
</protein>
<dbReference type="PANTHER" id="PTHR13924:SF12">
    <property type="entry name" value="TRANSFORMING ACIDIC COILED-COIL-CONTAINING PROTEIN 1"/>
    <property type="match status" value="1"/>
</dbReference>
<dbReference type="GO" id="GO:0021987">
    <property type="term" value="P:cerebral cortex development"/>
    <property type="evidence" value="ECO:0007669"/>
    <property type="project" value="TreeGrafter"/>
</dbReference>
<dbReference type="GO" id="GO:0007097">
    <property type="term" value="P:nuclear migration"/>
    <property type="evidence" value="ECO:0007669"/>
    <property type="project" value="TreeGrafter"/>
</dbReference>
<feature type="region of interest" description="Disordered" evidence="1">
    <location>
        <begin position="1"/>
        <end position="112"/>
    </location>
</feature>
<feature type="compositionally biased region" description="Polar residues" evidence="1">
    <location>
        <begin position="235"/>
        <end position="249"/>
    </location>
</feature>
<feature type="compositionally biased region" description="Polar residues" evidence="1">
    <location>
        <begin position="188"/>
        <end position="210"/>
    </location>
</feature>
<dbReference type="Proteomes" id="UP000694393">
    <property type="component" value="Unplaced"/>
</dbReference>
<dbReference type="Ensembl" id="ENSPCET00000018043.1">
    <property type="protein sequence ID" value="ENSPCEP00000017435.1"/>
    <property type="gene ID" value="ENSPCEG00000013696.1"/>
</dbReference>
<keyword evidence="3" id="KW-1185">Reference proteome</keyword>
<dbReference type="GO" id="GO:0007052">
    <property type="term" value="P:mitotic spindle organization"/>
    <property type="evidence" value="ECO:0007669"/>
    <property type="project" value="InterPro"/>
</dbReference>
<feature type="region of interest" description="Disordered" evidence="1">
    <location>
        <begin position="131"/>
        <end position="157"/>
    </location>
</feature>
<dbReference type="InterPro" id="IPR039915">
    <property type="entry name" value="TACC"/>
</dbReference>
<sequence>MSEEVRAVTLEGLAGAEPKTETFALESVPSKNKLKKAKPSSLRKKTAGETSESDAPVDDVPVPKTSYQFNPDEYDENINPFVMGGSKVQNSPPATQQTFMASNSDTNDSGVELAEESRGQALKLEFDFTGGAENGEVKKGPPKKVGRKPASKLTPKRQRECVNKAMSAEGVEKAPAEVPLPKALYQVDPSQWDNPNFSPSGGSLNLQDSPTLPKASYHFDPSNFDSVDPFKPTKSLANTAADSCPTADNNRNEILEASPKKAKSRLLTSGCKVKKYEMQSLVLDGCTQDEAALISKIPDVASCDGHATDEEKLASTSSSQKPSGPEVKGEPEDDLEYFECSNVPVSTINHAFSSSEAGMEVYLSFSLYIAL</sequence>